<dbReference type="EMBL" id="LGUF01000007">
    <property type="protein sequence ID" value="KON88665.1"/>
    <property type="molecule type" value="Genomic_DNA"/>
</dbReference>
<keyword evidence="2" id="KW-1185">Reference proteome</keyword>
<dbReference type="PATRIC" id="fig|1459.3.peg.4153"/>
<protein>
    <submittedName>
        <fullName evidence="1">Group-specific protein</fullName>
    </submittedName>
</protein>
<comment type="caution">
    <text evidence="1">The sequence shown here is derived from an EMBL/GenBank/DDBJ whole genome shotgun (WGS) entry which is preliminary data.</text>
</comment>
<name>A0A0M0GFG8_SPOGL</name>
<dbReference type="STRING" id="1459.AF332_18870"/>
<proteinExistence type="predicted"/>
<evidence type="ECO:0000313" key="1">
    <source>
        <dbReference type="EMBL" id="KON88665.1"/>
    </source>
</evidence>
<dbReference type="Proteomes" id="UP000037109">
    <property type="component" value="Unassembled WGS sequence"/>
</dbReference>
<sequence length="77" mass="9288">MSECKLDHAPEDVQNKFEQQKEFLPEDMNSLFQSFFLKEHTQDILNEVFHLLKKFDLASEDERTERVNRLYLVLKNV</sequence>
<reference evidence="2" key="1">
    <citation type="submission" date="2015-07" db="EMBL/GenBank/DDBJ databases">
        <title>Fjat-10036 dsm4.</title>
        <authorList>
            <person name="Liu B."/>
            <person name="Wang J."/>
            <person name="Zhu Y."/>
            <person name="Liu G."/>
            <person name="Chen Q."/>
            <person name="Chen Z."/>
            <person name="Lan J."/>
            <person name="Che J."/>
            <person name="Ge C."/>
            <person name="Shi H."/>
            <person name="Pan Z."/>
            <person name="Liu X."/>
        </authorList>
    </citation>
    <scope>NUCLEOTIDE SEQUENCE [LARGE SCALE GENOMIC DNA]</scope>
    <source>
        <strain evidence="2">DSM 4</strain>
    </source>
</reference>
<organism evidence="1 2">
    <name type="scientific">Sporosarcina globispora</name>
    <name type="common">Bacillus globisporus</name>
    <dbReference type="NCBI Taxonomy" id="1459"/>
    <lineage>
        <taxon>Bacteria</taxon>
        <taxon>Bacillati</taxon>
        <taxon>Bacillota</taxon>
        <taxon>Bacilli</taxon>
        <taxon>Bacillales</taxon>
        <taxon>Caryophanaceae</taxon>
        <taxon>Sporosarcina</taxon>
    </lineage>
</organism>
<dbReference type="OrthoDB" id="2353604at2"/>
<dbReference type="RefSeq" id="WP_053436042.1">
    <property type="nucleotide sequence ID" value="NZ_LGUF01000007.1"/>
</dbReference>
<dbReference type="AlphaFoldDB" id="A0A0M0GFG8"/>
<accession>A0A0M0GFG8</accession>
<evidence type="ECO:0000313" key="2">
    <source>
        <dbReference type="Proteomes" id="UP000037109"/>
    </source>
</evidence>
<gene>
    <name evidence="1" type="ORF">AF332_18870</name>
</gene>